<reference evidence="1" key="1">
    <citation type="submission" date="2021-02" db="EMBL/GenBank/DDBJ databases">
        <authorList>
            <person name="Palmer J.M."/>
        </authorList>
    </citation>
    <scope>NUCLEOTIDE SEQUENCE</scope>
    <source>
        <strain evidence="1">SCRP23</strain>
    </source>
</reference>
<dbReference type="Proteomes" id="UP000693981">
    <property type="component" value="Unassembled WGS sequence"/>
</dbReference>
<evidence type="ECO:0000313" key="2">
    <source>
        <dbReference type="Proteomes" id="UP000693981"/>
    </source>
</evidence>
<name>A0A8T1WK96_9STRA</name>
<sequence length="514" mass="58688">MKDMNSQRPHIRHIWLRGVLVALIGLCGLTLVLETCSLFEVVHRERQNDSRLRRISRKVPNIDKALNTTAAWVHTQDAEVPVVDRLHLSLLHEACVTNLDAVVPWTFGSPEGNHQLANGTADNKDMLINRNDTNLLQKLWQCPDVDIFLPTGLRGNGYCEDAAAYAKYLKSRLLPMWVLEVKMFDPEIGRDVDYYDLCPKTPMIFFNHYWDGVPNSPRWPKDKPLYLMPNIEMTELTPEHYWGVDAVLCKTQVCYDRVTRWYTENGNPRSTQVFYTKHTSSDQAEFARWRLGNDTIAAKDYSSIAFLHTAGTSVWKGTRELVDCWVMASGLPQLTIYIDDSAYGFLFPSSYKRRLSRSRSPVHIEHGMLEPQEFSKLTAEAAFFMCPSRSEGYGHYINQARASGGVVFTTNAHPMNELIVSNDMGVLIPARYQHDQKMLLGGKYRGKHGLKDREGLLVKYDARGICNTVKDFVSSTSTEQRAAIGARARHQYHKDTKNFARSMQEVREFARAES</sequence>
<organism evidence="1 2">
    <name type="scientific">Phytophthora boehmeriae</name>
    <dbReference type="NCBI Taxonomy" id="109152"/>
    <lineage>
        <taxon>Eukaryota</taxon>
        <taxon>Sar</taxon>
        <taxon>Stramenopiles</taxon>
        <taxon>Oomycota</taxon>
        <taxon>Peronosporomycetes</taxon>
        <taxon>Peronosporales</taxon>
        <taxon>Peronosporaceae</taxon>
        <taxon>Phytophthora</taxon>
    </lineage>
</organism>
<comment type="caution">
    <text evidence="1">The sequence shown here is derived from an EMBL/GenBank/DDBJ whole genome shotgun (WGS) entry which is preliminary data.</text>
</comment>
<dbReference type="EMBL" id="JAGDFL010000344">
    <property type="protein sequence ID" value="KAG7392129.1"/>
    <property type="molecule type" value="Genomic_DNA"/>
</dbReference>
<evidence type="ECO:0008006" key="3">
    <source>
        <dbReference type="Google" id="ProtNLM"/>
    </source>
</evidence>
<evidence type="ECO:0000313" key="1">
    <source>
        <dbReference type="EMBL" id="KAG7392129.1"/>
    </source>
</evidence>
<dbReference type="OrthoDB" id="2100592at2759"/>
<gene>
    <name evidence="1" type="ORF">PHYBOEH_006478</name>
</gene>
<keyword evidence="2" id="KW-1185">Reference proteome</keyword>
<proteinExistence type="predicted"/>
<dbReference type="AlphaFoldDB" id="A0A8T1WK96"/>
<accession>A0A8T1WK96</accession>
<protein>
    <recommendedName>
        <fullName evidence="3">Glycosyl transferase family 1 domain-containing protein</fullName>
    </recommendedName>
</protein>